<keyword evidence="2" id="KW-1185">Reference proteome</keyword>
<gene>
    <name evidence="1" type="ORF">SAMN05216259_12722</name>
</gene>
<evidence type="ECO:0000313" key="1">
    <source>
        <dbReference type="EMBL" id="SDP39571.1"/>
    </source>
</evidence>
<dbReference type="Pfam" id="PF02575">
    <property type="entry name" value="YbaB_DNA_bd"/>
    <property type="match status" value="1"/>
</dbReference>
<organism evidence="1 2">
    <name type="scientific">Actinacidiphila guanduensis</name>
    <dbReference type="NCBI Taxonomy" id="310781"/>
    <lineage>
        <taxon>Bacteria</taxon>
        <taxon>Bacillati</taxon>
        <taxon>Actinomycetota</taxon>
        <taxon>Actinomycetes</taxon>
        <taxon>Kitasatosporales</taxon>
        <taxon>Streptomycetaceae</taxon>
        <taxon>Actinacidiphila</taxon>
    </lineage>
</organism>
<dbReference type="Gene3D" id="3.30.1310.10">
    <property type="entry name" value="Nucleoid-associated protein YbaB-like domain"/>
    <property type="match status" value="1"/>
</dbReference>
<sequence>MTSGNPDGLAEVMTEMRGYAEKLDAARTEAIAATMSVRSKDRILTVTVTGQGELKDIQFHSTDYAAMAPAQLSAVLVETINSARKELSEKIRGLFSPLENGGSALRSVLTGGSDLDRMVGPLRELLAPQAGTDTDDEEEWIDG</sequence>
<dbReference type="EMBL" id="FNIE01000027">
    <property type="protein sequence ID" value="SDP39571.1"/>
    <property type="molecule type" value="Genomic_DNA"/>
</dbReference>
<name>A0A1H0SCN6_9ACTN</name>
<dbReference type="AlphaFoldDB" id="A0A1H0SCN6"/>
<dbReference type="GO" id="GO:0003677">
    <property type="term" value="F:DNA binding"/>
    <property type="evidence" value="ECO:0007669"/>
    <property type="project" value="UniProtKB-KW"/>
</dbReference>
<dbReference type="InterPro" id="IPR004401">
    <property type="entry name" value="YbaB/EbfC"/>
</dbReference>
<dbReference type="Proteomes" id="UP000199341">
    <property type="component" value="Unassembled WGS sequence"/>
</dbReference>
<reference evidence="1 2" key="1">
    <citation type="submission" date="2016-10" db="EMBL/GenBank/DDBJ databases">
        <authorList>
            <person name="de Groot N.N."/>
        </authorList>
    </citation>
    <scope>NUCLEOTIDE SEQUENCE [LARGE SCALE GENOMIC DNA]</scope>
    <source>
        <strain evidence="1 2">CGMCC 4.2022</strain>
    </source>
</reference>
<evidence type="ECO:0000313" key="2">
    <source>
        <dbReference type="Proteomes" id="UP000199341"/>
    </source>
</evidence>
<dbReference type="InterPro" id="IPR036894">
    <property type="entry name" value="YbaB-like_sf"/>
</dbReference>
<protein>
    <submittedName>
        <fullName evidence="1">Conserved DNA-binding protein YbaB</fullName>
    </submittedName>
</protein>
<dbReference type="SUPFAM" id="SSF82607">
    <property type="entry name" value="YbaB-like"/>
    <property type="match status" value="1"/>
</dbReference>
<proteinExistence type="predicted"/>
<dbReference type="STRING" id="310781.SAMN05216259_12722"/>
<dbReference type="OrthoDB" id="5118533at2"/>
<keyword evidence="1" id="KW-0238">DNA-binding</keyword>
<accession>A0A1H0SCN6</accession>